<keyword evidence="2" id="KW-0175">Coiled coil</keyword>
<evidence type="ECO:0000313" key="3">
    <source>
        <dbReference type="EMBL" id="KAK1401219.1"/>
    </source>
</evidence>
<reference evidence="3" key="2">
    <citation type="submission" date="2023-05" db="EMBL/GenBank/DDBJ databases">
        <authorList>
            <person name="Schelkunov M.I."/>
        </authorList>
    </citation>
    <scope>NUCLEOTIDE SEQUENCE</scope>
    <source>
        <strain evidence="3">Hsosn_3</strain>
        <tissue evidence="3">Leaf</tissue>
    </source>
</reference>
<comment type="caution">
    <text evidence="3">The sequence shown here is derived from an EMBL/GenBank/DDBJ whole genome shotgun (WGS) entry which is preliminary data.</text>
</comment>
<dbReference type="SMART" id="SM00015">
    <property type="entry name" value="IQ"/>
    <property type="match status" value="2"/>
</dbReference>
<dbReference type="EMBL" id="JAUIZM010000001">
    <property type="protein sequence ID" value="KAK1401219.1"/>
    <property type="molecule type" value="Genomic_DNA"/>
</dbReference>
<gene>
    <name evidence="3" type="ORF">POM88_000824</name>
</gene>
<name>A0AAD8JCX1_9APIA</name>
<accession>A0AAD8JCX1</accession>
<sequence>MSTLELMLEKLQQSADHNAEDLPPALPVRPISKARLAPGKKFWPVNLQSNNLTRRDVIVSLDSGFESPRKNDVKEANAKCFLGGDTNGCLIQKTDIVDYTREKELQRILGTQTYFHGYCHEELIRGIITLQSFVRAENARNIASRTLQTQHRAVLLLQSVTRGWLSRRHLKFTEKNDSRRQEAKDCVHVPYHDVYELQRRVLKTEAAVENKNEENNGLRMKIAQFEKQWQQHEAKMKSMEKMWQEQLTCIQVSLAEVASKTQSAEKNANEITMVDSAPLLCDANGDSFSFLGESGSDENSVDELRKLKLRFETWKKDYKSQLHKTKATFQKLGTSKVKKSSKKWWER</sequence>
<feature type="coiled-coil region" evidence="2">
    <location>
        <begin position="194"/>
        <end position="242"/>
    </location>
</feature>
<dbReference type="Pfam" id="PF00612">
    <property type="entry name" value="IQ"/>
    <property type="match status" value="1"/>
</dbReference>
<protein>
    <submittedName>
        <fullName evidence="3">Uncharacterized protein</fullName>
    </submittedName>
</protein>
<dbReference type="Proteomes" id="UP001237642">
    <property type="component" value="Unassembled WGS sequence"/>
</dbReference>
<proteinExistence type="predicted"/>
<keyword evidence="1" id="KW-0112">Calmodulin-binding</keyword>
<keyword evidence="4" id="KW-1185">Reference proteome</keyword>
<dbReference type="InterPro" id="IPR000048">
    <property type="entry name" value="IQ_motif_EF-hand-BS"/>
</dbReference>
<evidence type="ECO:0000256" key="1">
    <source>
        <dbReference type="ARBA" id="ARBA00022860"/>
    </source>
</evidence>
<dbReference type="AlphaFoldDB" id="A0AAD8JCX1"/>
<evidence type="ECO:0000256" key="2">
    <source>
        <dbReference type="SAM" id="Coils"/>
    </source>
</evidence>
<organism evidence="3 4">
    <name type="scientific">Heracleum sosnowskyi</name>
    <dbReference type="NCBI Taxonomy" id="360622"/>
    <lineage>
        <taxon>Eukaryota</taxon>
        <taxon>Viridiplantae</taxon>
        <taxon>Streptophyta</taxon>
        <taxon>Embryophyta</taxon>
        <taxon>Tracheophyta</taxon>
        <taxon>Spermatophyta</taxon>
        <taxon>Magnoliopsida</taxon>
        <taxon>eudicotyledons</taxon>
        <taxon>Gunneridae</taxon>
        <taxon>Pentapetalae</taxon>
        <taxon>asterids</taxon>
        <taxon>campanulids</taxon>
        <taxon>Apiales</taxon>
        <taxon>Apiaceae</taxon>
        <taxon>Apioideae</taxon>
        <taxon>apioid superclade</taxon>
        <taxon>Tordylieae</taxon>
        <taxon>Tordyliinae</taxon>
        <taxon>Heracleum</taxon>
    </lineage>
</organism>
<reference evidence="3" key="1">
    <citation type="submission" date="2023-02" db="EMBL/GenBank/DDBJ databases">
        <title>Genome of toxic invasive species Heracleum sosnowskyi carries increased number of genes despite the absence of recent whole-genome duplications.</title>
        <authorList>
            <person name="Schelkunov M."/>
            <person name="Shtratnikova V."/>
            <person name="Makarenko M."/>
            <person name="Klepikova A."/>
            <person name="Omelchenko D."/>
            <person name="Novikova G."/>
            <person name="Obukhova E."/>
            <person name="Bogdanov V."/>
            <person name="Penin A."/>
            <person name="Logacheva M."/>
        </authorList>
    </citation>
    <scope>NUCLEOTIDE SEQUENCE</scope>
    <source>
        <strain evidence="3">Hsosn_3</strain>
        <tissue evidence="3">Leaf</tissue>
    </source>
</reference>
<evidence type="ECO:0000313" key="4">
    <source>
        <dbReference type="Proteomes" id="UP001237642"/>
    </source>
</evidence>
<dbReference type="Gene3D" id="1.20.5.190">
    <property type="match status" value="1"/>
</dbReference>
<dbReference type="PROSITE" id="PS50096">
    <property type="entry name" value="IQ"/>
    <property type="match status" value="1"/>
</dbReference>
<dbReference type="GO" id="GO:0005516">
    <property type="term" value="F:calmodulin binding"/>
    <property type="evidence" value="ECO:0007669"/>
    <property type="project" value="UniProtKB-KW"/>
</dbReference>